<reference evidence="1 2" key="1">
    <citation type="submission" date="2021-06" db="EMBL/GenBank/DDBJ databases">
        <authorList>
            <person name="Palmer J.M."/>
        </authorList>
    </citation>
    <scope>NUCLEOTIDE SEQUENCE [LARGE SCALE GENOMIC DNA]</scope>
    <source>
        <strain evidence="1 2">XC_2019</strain>
        <tissue evidence="1">Muscle</tissue>
    </source>
</reference>
<name>A0ABV0Q9Z4_9TELE</name>
<protein>
    <submittedName>
        <fullName evidence="1">Uncharacterized protein</fullName>
    </submittedName>
</protein>
<dbReference type="Proteomes" id="UP001434883">
    <property type="component" value="Unassembled WGS sequence"/>
</dbReference>
<organism evidence="1 2">
    <name type="scientific">Xenoophorus captivus</name>
    <dbReference type="NCBI Taxonomy" id="1517983"/>
    <lineage>
        <taxon>Eukaryota</taxon>
        <taxon>Metazoa</taxon>
        <taxon>Chordata</taxon>
        <taxon>Craniata</taxon>
        <taxon>Vertebrata</taxon>
        <taxon>Euteleostomi</taxon>
        <taxon>Actinopterygii</taxon>
        <taxon>Neopterygii</taxon>
        <taxon>Teleostei</taxon>
        <taxon>Neoteleostei</taxon>
        <taxon>Acanthomorphata</taxon>
        <taxon>Ovalentaria</taxon>
        <taxon>Atherinomorphae</taxon>
        <taxon>Cyprinodontiformes</taxon>
        <taxon>Goodeidae</taxon>
        <taxon>Xenoophorus</taxon>
    </lineage>
</organism>
<accession>A0ABV0Q9Z4</accession>
<keyword evidence="2" id="KW-1185">Reference proteome</keyword>
<proteinExistence type="predicted"/>
<evidence type="ECO:0000313" key="1">
    <source>
        <dbReference type="EMBL" id="MEQ2192291.1"/>
    </source>
</evidence>
<evidence type="ECO:0000313" key="2">
    <source>
        <dbReference type="Proteomes" id="UP001434883"/>
    </source>
</evidence>
<gene>
    <name evidence="1" type="ORF">XENOCAPTIV_009671</name>
</gene>
<sequence length="100" mass="12169">MRENETSRTETTDRSCRERRKCRITTIRKLLGRNTVIKRRQKQERKSDHPFISMADRLWHDDCSKIRFSYCISMKVSVFSAKRFFTRRCFNKICFVIPKT</sequence>
<comment type="caution">
    <text evidence="1">The sequence shown here is derived from an EMBL/GenBank/DDBJ whole genome shotgun (WGS) entry which is preliminary data.</text>
</comment>
<dbReference type="EMBL" id="JAHRIN010002163">
    <property type="protein sequence ID" value="MEQ2192291.1"/>
    <property type="molecule type" value="Genomic_DNA"/>
</dbReference>